<comment type="caution">
    <text evidence="2">The sequence shown here is derived from an EMBL/GenBank/DDBJ whole genome shotgun (WGS) entry which is preliminary data.</text>
</comment>
<name>A0ABY0TTC3_9PSED</name>
<proteinExistence type="predicted"/>
<sequence>MSALHRLGVFLYEDTAVTLPDDPDVPDDDELQAMRTQLTQRINASHPPSLLINRLAIADLRCADSQKWLSRLISGAPKVLRVIRAELHKAFGLDPNNVLFTEPKPPAAAQKVDSLTDRTLRLLVLPSVSINVNQFTALSLKDDPARRVPFTPLEALQRVVALNLFERLARAQSDYWQALVPGSWLTRNERWVELYKHLFADQAFVARQLGELSSAGLVMVQALVDAPTAEARRRAGEQWASLQVCKVMWPGAQTRLTPIPGALHIYREGDPAGMPHVMYLPGVHRNYYEYPSFEQLQCGLVALINSALFDDLWQCLPLRRRHEVCRPAEDAAATGLASVRGLALRDDALAISAQAVLDGQWENELACALSINLAQVFSGRREPSVMNAARFLAYIQGTRKHWVGRARLGSIRRELLEWDQHRRRHEIIFASTAPGLALNTARQQVKRYERALMTLLNPQDPGADTQAFREFVALEDQLKVQAAALRTLIQDAQLQLFDVAFWAARPTGKPRHVTALIRVWIDRLRGEIQLQHQLKLLSKTYLDLMIDVLDKPLASKRQGSETRVLSVLVGAEPDADTYHPLHSVFAVTLAAAVSDHSRRVPVVLCVLGREGGVVTFGSLGALTLGIQASLGSRDESVLWRYVTRQKRKAVREHVACQTLAVRYEPIEGNPVMLAVKRLLKSYILVHRSIDGGASIFSETDNALLSRLLLAVELDEHLSAPANDALVQARTDFDVVRKAAAAKQRMPAWITDATGGQRKRFKYLQGRYLGSALAFEDRLEQRLPDLPTFARELLIARLREDGLYPQLDIDTPFIEMPDQVSGRFCGWESACTVGDRKEILTPSDERTRFSLLQLALHNLDPQIKPTRWRFKYAEYLKPAWKQQLPPQYLISMVSALDIGGRYEALISSVFYPADVGRRRLSDTRVPELLTRVLQAGTEANLYSAVQQGLTESAQSLFNTAMAARTPQDLNKHGHQVQLYVVHLVGHTLQHDRYMAGILVFHDLLSQHCLVYWPAAPDARSISEHVSLQHAREHLNRIGSLPGNVTALARQVAPGWAFEAITHHPGETFEEPLFNPLSLIPGFHMLQGIWRGVEFVRSFKIKHLVPTAHVDEIEKQTLEQIASDPLNWLALVPTSHCDAGALLYRAWMFELQRQAQANSNSNKVLDKYREQRRKEERDTRTRALLSIGSPLFDLGNQLYELLLTSRRYHRSGDPRDAVDVAFGTIFLAVELLLNFVPGPKPKSGTLVRPRIGSIGTGLNRIHRAAVSQVGRVFDVPKPPSTISRLKPLERFRTEGVPQDAVALKGPGEKGIYVKGGEYFTVDDTHHIPIYRRDNERSFRLKNKEAPGEDELILNTSVNREVLVTREVLLGADAPVAGPSSGVLHPWRASVEPVDWRPPTVRSATESRIYQSSVSGTDWFSWRTHAPEGQIAAPSAHGVSRVHIAPPGFSYDAIYVGSWYDTATESGAGHYRLLYQGDQAPLDKIAFIARDEPLVSKAHVDIERWTSTAAARLEQPIPVSRGPTGEWQLHAPLFHRSLEHSVGTAFPTMTTHSRRFLVVRMIELADASRPVTASHLLNIRATLDNWLPAAAGSLGQTDEVLQMLRAVKVKPNVFVGYEGKAPGFTRVDFRPSVALDPTLKPGGSQVLAARNTAQRAQVRTVLEQQGFNCQDVQVKRANALSHELIATHPNSNKLYYVSYHWIEHGSIKLMRRFTDEWLNYAIKKNPDSLAFTGVRSAMREQRLTRIVAGIHWPKKGMLPPTVYFVKVSPLAP</sequence>
<dbReference type="Proteomes" id="UP000198740">
    <property type="component" value="Unassembled WGS sequence"/>
</dbReference>
<evidence type="ECO:0000259" key="1">
    <source>
        <dbReference type="Pfam" id="PF20178"/>
    </source>
</evidence>
<reference evidence="2 3" key="1">
    <citation type="submission" date="2016-10" db="EMBL/GenBank/DDBJ databases">
        <authorList>
            <person name="Varghese N."/>
            <person name="Submissions S."/>
        </authorList>
    </citation>
    <scope>NUCLEOTIDE SEQUENCE [LARGE SCALE GENOMIC DNA]</scope>
    <source>
        <strain evidence="2 3">BS2976</strain>
    </source>
</reference>
<evidence type="ECO:0000313" key="3">
    <source>
        <dbReference type="Proteomes" id="UP000198740"/>
    </source>
</evidence>
<evidence type="ECO:0000313" key="2">
    <source>
        <dbReference type="EMBL" id="SDR34967.1"/>
    </source>
</evidence>
<dbReference type="InterPro" id="IPR046673">
    <property type="entry name" value="ToxA_N"/>
</dbReference>
<accession>A0ABY0TTC3</accession>
<organism evidence="2 3">
    <name type="scientific">Pseudomonas grimontii</name>
    <dbReference type="NCBI Taxonomy" id="129847"/>
    <lineage>
        <taxon>Bacteria</taxon>
        <taxon>Pseudomonadati</taxon>
        <taxon>Pseudomonadota</taxon>
        <taxon>Gammaproteobacteria</taxon>
        <taxon>Pseudomonadales</taxon>
        <taxon>Pseudomonadaceae</taxon>
        <taxon>Pseudomonas</taxon>
    </lineage>
</organism>
<feature type="domain" description="Dermonecrotic toxin N-terminal" evidence="1">
    <location>
        <begin position="780"/>
        <end position="1034"/>
    </location>
</feature>
<feature type="domain" description="Dermonecrotic toxin N-terminal" evidence="1">
    <location>
        <begin position="129"/>
        <end position="303"/>
    </location>
</feature>
<dbReference type="EMBL" id="FNKM01000002">
    <property type="protein sequence ID" value="SDR34967.1"/>
    <property type="molecule type" value="Genomic_DNA"/>
</dbReference>
<keyword evidence="3" id="KW-1185">Reference proteome</keyword>
<dbReference type="Pfam" id="PF20178">
    <property type="entry name" value="ToxA_N"/>
    <property type="match status" value="2"/>
</dbReference>
<protein>
    <recommendedName>
        <fullName evidence="1">Dermonecrotic toxin N-terminal domain-containing protein</fullName>
    </recommendedName>
</protein>
<gene>
    <name evidence="2" type="ORF">SAMN04490186_5449</name>
</gene>